<reference evidence="1" key="1">
    <citation type="submission" date="2020-05" db="EMBL/GenBank/DDBJ databases">
        <authorList>
            <person name="Chiriac C."/>
            <person name="Salcher M."/>
            <person name="Ghai R."/>
            <person name="Kavagutti S V."/>
        </authorList>
    </citation>
    <scope>NUCLEOTIDE SEQUENCE</scope>
</reference>
<evidence type="ECO:0000313" key="1">
    <source>
        <dbReference type="EMBL" id="CAB5225781.1"/>
    </source>
</evidence>
<gene>
    <name evidence="1" type="ORF">UFOVP754_2</name>
</gene>
<proteinExistence type="predicted"/>
<organism evidence="1">
    <name type="scientific">uncultured Caudovirales phage</name>
    <dbReference type="NCBI Taxonomy" id="2100421"/>
    <lineage>
        <taxon>Viruses</taxon>
        <taxon>Duplodnaviria</taxon>
        <taxon>Heunggongvirae</taxon>
        <taxon>Uroviricota</taxon>
        <taxon>Caudoviricetes</taxon>
        <taxon>Peduoviridae</taxon>
        <taxon>Maltschvirus</taxon>
        <taxon>Maltschvirus maltsch</taxon>
    </lineage>
</organism>
<accession>A0A6J7XD47</accession>
<protein>
    <submittedName>
        <fullName evidence="1">Uncharacterized protein</fullName>
    </submittedName>
</protein>
<sequence length="154" mass="17067">MLIDDIFKELAEKIIAVMQDNIRNKPIKRRTPSRGQFESVVDASGDLANSLTYQIDGYTLNILANEYWRSVVYGKEPGEIPDVAKIAEWMQNKSVTGNPSSIAMNIGLFGNSIFQEFNGEDSGLFAEAVDASIFEEFQQKLALEIISGITQQAA</sequence>
<name>A0A6J7XD47_9CAUD</name>
<dbReference type="EMBL" id="LR798349">
    <property type="protein sequence ID" value="CAB5225781.1"/>
    <property type="molecule type" value="Genomic_DNA"/>
</dbReference>